<reference evidence="9" key="1">
    <citation type="journal article" date="2019" name="Int. J. Syst. Evol. Microbiol.">
        <title>The Global Catalogue of Microorganisms (GCM) 10K type strain sequencing project: providing services to taxonomists for standard genome sequencing and annotation.</title>
        <authorList>
            <consortium name="The Broad Institute Genomics Platform"/>
            <consortium name="The Broad Institute Genome Sequencing Center for Infectious Disease"/>
            <person name="Wu L."/>
            <person name="Ma J."/>
        </authorList>
    </citation>
    <scope>NUCLEOTIDE SEQUENCE [LARGE SCALE GENOMIC DNA]</scope>
    <source>
        <strain evidence="9">CCUG 63682</strain>
    </source>
</reference>
<dbReference type="PANTHER" id="PTHR43369">
    <property type="entry name" value="PHOSPHORIBOSYLGLYCINAMIDE FORMYLTRANSFERASE"/>
    <property type="match status" value="1"/>
</dbReference>
<dbReference type="Proteomes" id="UP001595953">
    <property type="component" value="Unassembled WGS sequence"/>
</dbReference>
<evidence type="ECO:0000313" key="9">
    <source>
        <dbReference type="Proteomes" id="UP001595953"/>
    </source>
</evidence>
<feature type="binding site" evidence="6">
    <location>
        <position position="63"/>
    </location>
    <ligand>
        <name>(6R)-10-formyltetrahydrofolate</name>
        <dbReference type="ChEBI" id="CHEBI:195366"/>
    </ligand>
</feature>
<dbReference type="SUPFAM" id="SSF53328">
    <property type="entry name" value="Formyltransferase"/>
    <property type="match status" value="1"/>
</dbReference>
<dbReference type="PANTHER" id="PTHR43369:SF2">
    <property type="entry name" value="PHOSPHORIBOSYLGLYCINAMIDE FORMYLTRANSFERASE"/>
    <property type="match status" value="1"/>
</dbReference>
<keyword evidence="3 6" id="KW-0658">Purine biosynthesis</keyword>
<evidence type="ECO:0000313" key="8">
    <source>
        <dbReference type="EMBL" id="MFC4722744.1"/>
    </source>
</evidence>
<evidence type="ECO:0000256" key="4">
    <source>
        <dbReference type="ARBA" id="ARBA00038440"/>
    </source>
</evidence>
<dbReference type="PROSITE" id="PS00373">
    <property type="entry name" value="GART"/>
    <property type="match status" value="1"/>
</dbReference>
<dbReference type="RefSeq" id="WP_387963516.1">
    <property type="nucleotide sequence ID" value="NZ_JBHSGP010000014.1"/>
</dbReference>
<organism evidence="8 9">
    <name type="scientific">Geojedonia litorea</name>
    <dbReference type="NCBI Taxonomy" id="1268269"/>
    <lineage>
        <taxon>Bacteria</taxon>
        <taxon>Pseudomonadati</taxon>
        <taxon>Bacteroidota</taxon>
        <taxon>Flavobacteriia</taxon>
        <taxon>Flavobacteriales</taxon>
        <taxon>Flavobacteriaceae</taxon>
        <taxon>Geojedonia</taxon>
    </lineage>
</organism>
<evidence type="ECO:0000256" key="1">
    <source>
        <dbReference type="ARBA" id="ARBA00005054"/>
    </source>
</evidence>
<dbReference type="Pfam" id="PF00551">
    <property type="entry name" value="Formyl_trans_N"/>
    <property type="match status" value="1"/>
</dbReference>
<accession>A0ABV9N5G7</accession>
<feature type="active site" description="Proton donor" evidence="6">
    <location>
        <position position="104"/>
    </location>
</feature>
<dbReference type="HAMAP" id="MF_01930">
    <property type="entry name" value="PurN"/>
    <property type="match status" value="1"/>
</dbReference>
<evidence type="ECO:0000259" key="7">
    <source>
        <dbReference type="Pfam" id="PF00551"/>
    </source>
</evidence>
<proteinExistence type="inferred from homology"/>
<dbReference type="InterPro" id="IPR004607">
    <property type="entry name" value="GART"/>
</dbReference>
<dbReference type="EC" id="2.1.2.2" evidence="6"/>
<feature type="binding site" evidence="6">
    <location>
        <begin position="12"/>
        <end position="14"/>
    </location>
    <ligand>
        <name>N(1)-(5-phospho-beta-D-ribosyl)glycinamide</name>
        <dbReference type="ChEBI" id="CHEBI:143788"/>
    </ligand>
</feature>
<name>A0ABV9N5G7_9FLAO</name>
<keyword evidence="9" id="KW-1185">Reference proteome</keyword>
<dbReference type="InterPro" id="IPR036477">
    <property type="entry name" value="Formyl_transf_N_sf"/>
</dbReference>
<dbReference type="InterPro" id="IPR001555">
    <property type="entry name" value="GART_AS"/>
</dbReference>
<feature type="site" description="Raises pKa of active site His" evidence="6">
    <location>
        <position position="145"/>
    </location>
</feature>
<dbReference type="Gene3D" id="3.40.50.170">
    <property type="entry name" value="Formyl transferase, N-terminal domain"/>
    <property type="match status" value="1"/>
</dbReference>
<dbReference type="CDD" id="cd08645">
    <property type="entry name" value="FMT_core_GART"/>
    <property type="match status" value="1"/>
</dbReference>
<comment type="catalytic activity">
    <reaction evidence="5 6">
        <text>N(1)-(5-phospho-beta-D-ribosyl)glycinamide + (6R)-10-formyltetrahydrofolate = N(2)-formyl-N(1)-(5-phospho-beta-D-ribosyl)glycinamide + (6S)-5,6,7,8-tetrahydrofolate + H(+)</text>
        <dbReference type="Rhea" id="RHEA:15053"/>
        <dbReference type="ChEBI" id="CHEBI:15378"/>
        <dbReference type="ChEBI" id="CHEBI:57453"/>
        <dbReference type="ChEBI" id="CHEBI:143788"/>
        <dbReference type="ChEBI" id="CHEBI:147286"/>
        <dbReference type="ChEBI" id="CHEBI:195366"/>
        <dbReference type="EC" id="2.1.2.2"/>
    </reaction>
</comment>
<dbReference type="NCBIfam" id="TIGR00639">
    <property type="entry name" value="PurN"/>
    <property type="match status" value="1"/>
</dbReference>
<evidence type="ECO:0000256" key="2">
    <source>
        <dbReference type="ARBA" id="ARBA00022679"/>
    </source>
</evidence>
<comment type="caution">
    <text evidence="6">Lacks conserved residue(s) required for the propagation of feature annotation.</text>
</comment>
<comment type="similarity">
    <text evidence="4 6">Belongs to the GART family.</text>
</comment>
<evidence type="ECO:0000256" key="5">
    <source>
        <dbReference type="ARBA" id="ARBA00047664"/>
    </source>
</evidence>
<comment type="function">
    <text evidence="6">Catalyzes the transfer of a formyl group from 10-formyltetrahydrofolate to 5-phospho-ribosyl-glycinamide (GAR), producing 5-phospho-ribosyl-N-formylglycinamide (FGAR) and tetrahydrofolate.</text>
</comment>
<gene>
    <name evidence="6 8" type="primary">purN</name>
    <name evidence="8" type="ORF">ACFO5O_10450</name>
</gene>
<protein>
    <recommendedName>
        <fullName evidence="6">Phosphoribosylglycinamide formyltransferase</fullName>
        <ecNumber evidence="6">2.1.2.2</ecNumber>
    </recommendedName>
    <alternativeName>
        <fullName evidence="6">5'-phosphoribosylglycinamide transformylase</fullName>
    </alternativeName>
    <alternativeName>
        <fullName evidence="6">GAR transformylase</fullName>
        <shortName evidence="6">GART</shortName>
    </alternativeName>
</protein>
<evidence type="ECO:0000256" key="6">
    <source>
        <dbReference type="HAMAP-Rule" id="MF_01930"/>
    </source>
</evidence>
<sequence length="190" mass="21312">MKRIVIFASGSGTNAENLIKFFRDKDHASVVLVLTNNPHAMVLDRCKQLQISALSFNKTAFTKTNDVLNILKATQPDLIILAGFLWKFPEFILNQFPNKVINVHPALLPKFGGKGMYGMHVHEAVVANNETETGITIHYVNEHYDEGAIIFQAKCEVSPKDSAEDVATKIHQLEMEHFPKVVEKLLLNTN</sequence>
<comment type="pathway">
    <text evidence="1 6">Purine metabolism; IMP biosynthesis via de novo pathway; N(2)-formyl-N(1)-(5-phospho-D-ribosyl)glycinamide from N(1)-(5-phospho-D-ribosyl)glycinamide (10-formyl THF route): step 1/1.</text>
</comment>
<dbReference type="EMBL" id="JBHSGP010000014">
    <property type="protein sequence ID" value="MFC4722744.1"/>
    <property type="molecule type" value="Genomic_DNA"/>
</dbReference>
<dbReference type="GO" id="GO:0004644">
    <property type="term" value="F:phosphoribosylglycinamide formyltransferase activity"/>
    <property type="evidence" value="ECO:0007669"/>
    <property type="project" value="UniProtKB-EC"/>
</dbReference>
<evidence type="ECO:0000256" key="3">
    <source>
        <dbReference type="ARBA" id="ARBA00022755"/>
    </source>
</evidence>
<comment type="caution">
    <text evidence="8">The sequence shown here is derived from an EMBL/GenBank/DDBJ whole genome shotgun (WGS) entry which is preliminary data.</text>
</comment>
<feature type="domain" description="Formyl transferase N-terminal" evidence="7">
    <location>
        <begin position="2"/>
        <end position="182"/>
    </location>
</feature>
<keyword evidence="2 6" id="KW-0808">Transferase</keyword>
<dbReference type="InterPro" id="IPR002376">
    <property type="entry name" value="Formyl_transf_N"/>
</dbReference>
<feature type="binding site" evidence="6">
    <location>
        <position position="102"/>
    </location>
    <ligand>
        <name>(6R)-10-formyltetrahydrofolate</name>
        <dbReference type="ChEBI" id="CHEBI:195366"/>
    </ligand>
</feature>